<dbReference type="Pfam" id="PF06013">
    <property type="entry name" value="WXG100"/>
    <property type="match status" value="1"/>
</dbReference>
<dbReference type="InterPro" id="IPR036689">
    <property type="entry name" value="ESAT-6-like_sf"/>
</dbReference>
<dbReference type="InterPro" id="IPR010310">
    <property type="entry name" value="T7SS_ESAT-6-like"/>
</dbReference>
<dbReference type="Gene3D" id="1.10.287.1060">
    <property type="entry name" value="ESAT-6-like"/>
    <property type="match status" value="1"/>
</dbReference>
<proteinExistence type="predicted"/>
<dbReference type="Pfam" id="PF15607">
    <property type="entry name" value="Ntox44"/>
    <property type="match status" value="1"/>
</dbReference>
<reference evidence="3 4" key="1">
    <citation type="submission" date="2021-05" db="EMBL/GenBank/DDBJ databases">
        <title>Mycobacterium acidophilum sp. nov., an extremely acid-tolerant member of the genus Mycobacterium.</title>
        <authorList>
            <person name="Xia J."/>
        </authorList>
    </citation>
    <scope>NUCLEOTIDE SEQUENCE [LARGE SCALE GENOMIC DNA]</scope>
    <source>
        <strain evidence="3 4">M1</strain>
    </source>
</reference>
<accession>A0ABS5RLC8</accession>
<dbReference type="InterPro" id="IPR028946">
    <property type="entry name" value="Ntox44"/>
</dbReference>
<sequence length="373" mass="40408">MPLTLADVRKWNPEAIRDVAKALTKKGASAQEVADGLKKLPIIASWEGQAGTAAKESLGRLGLFLTSHAEQMETLNKALLKAADDVENVRGDLSAMQTNADNWYFNVNYETGAVSATDSTDESTADAHQTELEGDVAKVLATANGVDQELATALSNATGAPPTNEHTPGSLPDILDRITPHPLPPEMHPTPSEMNFTEAENFIYNEMMKNQNSPWFTAIKEAMNNGPLHPLDKVDALHAFFNLTRSNGPWDHKPQIQNLVGIHGGDGLFFQQPGSDRQVFYDMYSNIHYGFIGRAAGIPPSLLETAPNIQTPFTGVNDAADDIYVKAGISMFDRYGPNMTAAQFHTGLVDVINQLDVAQQAGGAIGQLRHGYK</sequence>
<evidence type="ECO:0000313" key="3">
    <source>
        <dbReference type="EMBL" id="MBS9535112.1"/>
    </source>
</evidence>
<comment type="caution">
    <text evidence="3">The sequence shown here is derived from an EMBL/GenBank/DDBJ whole genome shotgun (WGS) entry which is preliminary data.</text>
</comment>
<evidence type="ECO:0000259" key="2">
    <source>
        <dbReference type="Pfam" id="PF15607"/>
    </source>
</evidence>
<keyword evidence="4" id="KW-1185">Reference proteome</keyword>
<dbReference type="SUPFAM" id="SSF140453">
    <property type="entry name" value="EsxAB dimer-like"/>
    <property type="match status" value="1"/>
</dbReference>
<name>A0ABS5RLC8_9MYCO</name>
<evidence type="ECO:0000256" key="1">
    <source>
        <dbReference type="SAM" id="MobiDB-lite"/>
    </source>
</evidence>
<evidence type="ECO:0000313" key="4">
    <source>
        <dbReference type="Proteomes" id="UP001519535"/>
    </source>
</evidence>
<protein>
    <recommendedName>
        <fullName evidence="2">Bacterial toxin 44 domain-containing protein</fullName>
    </recommendedName>
</protein>
<organism evidence="3 4">
    <name type="scientific">Mycolicibacter acidiphilus</name>
    <dbReference type="NCBI Taxonomy" id="2835306"/>
    <lineage>
        <taxon>Bacteria</taxon>
        <taxon>Bacillati</taxon>
        <taxon>Actinomycetota</taxon>
        <taxon>Actinomycetes</taxon>
        <taxon>Mycobacteriales</taxon>
        <taxon>Mycobacteriaceae</taxon>
        <taxon>Mycolicibacter</taxon>
    </lineage>
</organism>
<dbReference type="EMBL" id="JAHCLR010000036">
    <property type="protein sequence ID" value="MBS9535112.1"/>
    <property type="molecule type" value="Genomic_DNA"/>
</dbReference>
<gene>
    <name evidence="3" type="ORF">KIH27_16105</name>
</gene>
<feature type="region of interest" description="Disordered" evidence="1">
    <location>
        <begin position="155"/>
        <end position="193"/>
    </location>
</feature>
<dbReference type="RefSeq" id="WP_214093974.1">
    <property type="nucleotide sequence ID" value="NZ_JAHCLR010000036.1"/>
</dbReference>
<dbReference type="Proteomes" id="UP001519535">
    <property type="component" value="Unassembled WGS sequence"/>
</dbReference>
<feature type="domain" description="Bacterial toxin 44" evidence="2">
    <location>
        <begin position="240"/>
        <end position="333"/>
    </location>
</feature>